<name>A0A8H6PCT9_9EURO</name>
<organism evidence="3 4">
    <name type="scientific">Aspergillus hiratsukae</name>
    <dbReference type="NCBI Taxonomy" id="1194566"/>
    <lineage>
        <taxon>Eukaryota</taxon>
        <taxon>Fungi</taxon>
        <taxon>Dikarya</taxon>
        <taxon>Ascomycota</taxon>
        <taxon>Pezizomycotina</taxon>
        <taxon>Eurotiomycetes</taxon>
        <taxon>Eurotiomycetidae</taxon>
        <taxon>Eurotiales</taxon>
        <taxon>Aspergillaceae</taxon>
        <taxon>Aspergillus</taxon>
        <taxon>Aspergillus subgen. Fumigati</taxon>
    </lineage>
</organism>
<feature type="chain" id="PRO_5034197738" description="GPI anchored cell wall protein" evidence="2">
    <location>
        <begin position="18"/>
        <end position="218"/>
    </location>
</feature>
<proteinExistence type="predicted"/>
<evidence type="ECO:0000313" key="4">
    <source>
        <dbReference type="Proteomes" id="UP000630445"/>
    </source>
</evidence>
<keyword evidence="4" id="KW-1185">Reference proteome</keyword>
<evidence type="ECO:0000313" key="3">
    <source>
        <dbReference type="EMBL" id="KAF7126004.1"/>
    </source>
</evidence>
<dbReference type="AlphaFoldDB" id="A0A8H6PCT9"/>
<feature type="compositionally biased region" description="Low complexity" evidence="1">
    <location>
        <begin position="173"/>
        <end position="185"/>
    </location>
</feature>
<comment type="caution">
    <text evidence="3">The sequence shown here is derived from an EMBL/GenBank/DDBJ whole genome shotgun (WGS) entry which is preliminary data.</text>
</comment>
<gene>
    <name evidence="3" type="ORF">CNMCM5793_002363</name>
</gene>
<dbReference type="EMBL" id="JACBAD010001954">
    <property type="protein sequence ID" value="KAF7126004.1"/>
    <property type="molecule type" value="Genomic_DNA"/>
</dbReference>
<dbReference type="OrthoDB" id="4991875at2759"/>
<sequence length="218" mass="21932">MHSAFVLLAALAATVSADTEVQIFQPGPTTLPLRAVRASIVDANAGATTLAIHCEGNVYPANPPDGACAVCSPYTITQGYSTYSVSAVYSISAGGVEETHTVVQDCDITASTSLAACTLSAKVEVSVLGRVTTTTSSATATLHSDDIWYTPVLVTAGEEKLTASRATQTQSGTSTTEAGPRTTTTASDGTVIVNAASGNMGFGQAAVAAVAAAAMGFF</sequence>
<evidence type="ECO:0008006" key="5">
    <source>
        <dbReference type="Google" id="ProtNLM"/>
    </source>
</evidence>
<protein>
    <recommendedName>
        <fullName evidence="5">GPI anchored cell wall protein</fullName>
    </recommendedName>
</protein>
<evidence type="ECO:0000256" key="2">
    <source>
        <dbReference type="SAM" id="SignalP"/>
    </source>
</evidence>
<accession>A0A8H6PCT9</accession>
<feature type="region of interest" description="Disordered" evidence="1">
    <location>
        <begin position="161"/>
        <end position="186"/>
    </location>
</feature>
<feature type="signal peptide" evidence="2">
    <location>
        <begin position="1"/>
        <end position="17"/>
    </location>
</feature>
<reference evidence="3" key="1">
    <citation type="submission" date="2020-06" db="EMBL/GenBank/DDBJ databases">
        <title>Draft genome sequences of strains closely related to Aspergillus parafelis and Aspergillus hiratsukae.</title>
        <authorList>
            <person name="Dos Santos R.A.C."/>
            <person name="Rivero-Menendez O."/>
            <person name="Steenwyk J.L."/>
            <person name="Mead M.E."/>
            <person name="Goldman G.H."/>
            <person name="Alastruey-Izquierdo A."/>
            <person name="Rokas A."/>
        </authorList>
    </citation>
    <scope>NUCLEOTIDE SEQUENCE</scope>
    <source>
        <strain evidence="3">CNM-CM5793</strain>
    </source>
</reference>
<dbReference type="Proteomes" id="UP000630445">
    <property type="component" value="Unassembled WGS sequence"/>
</dbReference>
<keyword evidence="2" id="KW-0732">Signal</keyword>
<evidence type="ECO:0000256" key="1">
    <source>
        <dbReference type="SAM" id="MobiDB-lite"/>
    </source>
</evidence>